<gene>
    <name evidence="2" type="ORF">V473_03175</name>
</gene>
<reference evidence="2 3" key="1">
    <citation type="journal article" date="2015" name="G3 (Bethesda)">
        <title>Insights into Ongoing Evolution of the Hexachlorocyclohexane Catabolic Pathway from Comparative Genomics of Ten Sphingomonadaceae Strains.</title>
        <authorList>
            <person name="Pearce S.L."/>
            <person name="Oakeshott J.G."/>
            <person name="Pandey G."/>
        </authorList>
    </citation>
    <scope>NUCLEOTIDE SEQUENCE [LARGE SCALE GENOMIC DNA]</scope>
    <source>
        <strain evidence="2 3">LL01</strain>
    </source>
</reference>
<feature type="compositionally biased region" description="Basic and acidic residues" evidence="1">
    <location>
        <begin position="36"/>
        <end position="46"/>
    </location>
</feature>
<dbReference type="Proteomes" id="UP000052232">
    <property type="component" value="Unassembled WGS sequence"/>
</dbReference>
<feature type="region of interest" description="Disordered" evidence="1">
    <location>
        <begin position="1"/>
        <end position="46"/>
    </location>
</feature>
<comment type="caution">
    <text evidence="2">The sequence shown here is derived from an EMBL/GenBank/DDBJ whole genome shotgun (WGS) entry which is preliminary data.</text>
</comment>
<sequence length="123" mass="14478">MGTAGDRAIAKAQSDHDLITKSRDLRPYQTTSQCPENHRQTDDDNHDLRHHEEWSVISITYFLIMAAMATRVDHPEKFKRFDRVYFRQADRNDVHDDAALRFLDTTKDRIEDRKDYIESVARG</sequence>
<proteinExistence type="predicted"/>
<dbReference type="EMBL" id="JACT01000001">
    <property type="protein sequence ID" value="KMS58716.1"/>
    <property type="molecule type" value="Genomic_DNA"/>
</dbReference>
<dbReference type="RefSeq" id="WP_148648318.1">
    <property type="nucleotide sequence ID" value="NZ_KQ130434.1"/>
</dbReference>
<protein>
    <submittedName>
        <fullName evidence="2">Uncharacterized protein</fullName>
    </submittedName>
</protein>
<dbReference type="AlphaFoldDB" id="A0A0J7Y466"/>
<dbReference type="PATRIC" id="fig|1420583.3.peg.640"/>
<keyword evidence="3" id="KW-1185">Reference proteome</keyword>
<organism evidence="2 3">
    <name type="scientific">Sphingobium cupriresistens LL01</name>
    <dbReference type="NCBI Taxonomy" id="1420583"/>
    <lineage>
        <taxon>Bacteria</taxon>
        <taxon>Pseudomonadati</taxon>
        <taxon>Pseudomonadota</taxon>
        <taxon>Alphaproteobacteria</taxon>
        <taxon>Sphingomonadales</taxon>
        <taxon>Sphingomonadaceae</taxon>
        <taxon>Sphingobium</taxon>
    </lineage>
</organism>
<evidence type="ECO:0000313" key="3">
    <source>
        <dbReference type="Proteomes" id="UP000052232"/>
    </source>
</evidence>
<feature type="compositionally biased region" description="Basic and acidic residues" evidence="1">
    <location>
        <begin position="13"/>
        <end position="26"/>
    </location>
</feature>
<accession>A0A0J7Y466</accession>
<evidence type="ECO:0000256" key="1">
    <source>
        <dbReference type="SAM" id="MobiDB-lite"/>
    </source>
</evidence>
<name>A0A0J7Y466_9SPHN</name>
<dbReference type="STRING" id="1420583.V473_03175"/>
<evidence type="ECO:0000313" key="2">
    <source>
        <dbReference type="EMBL" id="KMS58716.1"/>
    </source>
</evidence>